<reference evidence="2 3" key="1">
    <citation type="submission" date="2018-06" db="EMBL/GenBank/DDBJ databases">
        <title>Genomic Encyclopedia of Type Strains, Phase III (KMG-III): the genomes of soil and plant-associated and newly described type strains.</title>
        <authorList>
            <person name="Whitman W."/>
        </authorList>
    </citation>
    <scope>NUCLEOTIDE SEQUENCE [LARGE SCALE GENOMIC DNA]</scope>
    <source>
        <strain evidence="2 3">CECT 5889</strain>
    </source>
</reference>
<dbReference type="Pfam" id="PF16732">
    <property type="entry name" value="ComP_DUS"/>
    <property type="match status" value="1"/>
</dbReference>
<dbReference type="InterPro" id="IPR045584">
    <property type="entry name" value="Pilin-like"/>
</dbReference>
<accession>A0A2V4VF18</accession>
<dbReference type="InterPro" id="IPR031982">
    <property type="entry name" value="PilE-like"/>
</dbReference>
<comment type="caution">
    <text evidence="2">The sequence shown here is derived from an EMBL/GenBank/DDBJ whole genome shotgun (WGS) entry which is preliminary data.</text>
</comment>
<gene>
    <name evidence="2" type="ORF">DFP82_101191</name>
</gene>
<dbReference type="PROSITE" id="PS00409">
    <property type="entry name" value="PROKAR_NTER_METHYL"/>
    <property type="match status" value="1"/>
</dbReference>
<dbReference type="GO" id="GO:0043683">
    <property type="term" value="P:type IV pilus assembly"/>
    <property type="evidence" value="ECO:0007669"/>
    <property type="project" value="InterPro"/>
</dbReference>
<keyword evidence="1" id="KW-0472">Membrane</keyword>
<evidence type="ECO:0000313" key="3">
    <source>
        <dbReference type="Proteomes" id="UP000247746"/>
    </source>
</evidence>
<dbReference type="AlphaFoldDB" id="A0A2V4VF18"/>
<dbReference type="PANTHER" id="PTHR30093:SF47">
    <property type="entry name" value="TYPE IV PILUS NON-CORE MINOR PILIN PILE"/>
    <property type="match status" value="1"/>
</dbReference>
<dbReference type="InterPro" id="IPR012902">
    <property type="entry name" value="N_methyl_site"/>
</dbReference>
<dbReference type="Gene3D" id="3.30.700.10">
    <property type="entry name" value="Glycoprotein, Type 4 Pilin"/>
    <property type="match status" value="1"/>
</dbReference>
<keyword evidence="1" id="KW-1133">Transmembrane helix</keyword>
<dbReference type="NCBIfam" id="TIGR02532">
    <property type="entry name" value="IV_pilin_GFxxxE"/>
    <property type="match status" value="1"/>
</dbReference>
<keyword evidence="1" id="KW-0812">Transmembrane</keyword>
<dbReference type="PANTHER" id="PTHR30093">
    <property type="entry name" value="GENERAL SECRETION PATHWAY PROTEIN G"/>
    <property type="match status" value="1"/>
</dbReference>
<dbReference type="EMBL" id="QJSU01000001">
    <property type="protein sequence ID" value="PYE40878.1"/>
    <property type="molecule type" value="Genomic_DNA"/>
</dbReference>
<sequence length="195" mass="21132">MTKSYHNKTASMTAHSGAHGFTLIELMVVVVIISILAAIAIPSYRQYAVRNAEREAQAKMLQLQVELERWRSRALSYQGFQPKVINGSTNAVSYSYDETDNTTIYVPDGSDSTNYRYLITLADGNNTASSLVPAASANVDSSTGRTWKMLALPNPAGITANANEIMITSVGLRCQSKNNSIVIADSGCGTGEEEW</sequence>
<evidence type="ECO:0000256" key="1">
    <source>
        <dbReference type="SAM" id="Phobius"/>
    </source>
</evidence>
<dbReference type="RefSeq" id="WP_281269529.1">
    <property type="nucleotide sequence ID" value="NZ_QJSU01000001.1"/>
</dbReference>
<name>A0A2V4VF18_9GAMM</name>
<protein>
    <submittedName>
        <fullName evidence="2">Type IV pilus assembly protein PilE</fullName>
    </submittedName>
</protein>
<feature type="transmembrane region" description="Helical" evidence="1">
    <location>
        <begin position="20"/>
        <end position="41"/>
    </location>
</feature>
<dbReference type="Pfam" id="PF07963">
    <property type="entry name" value="N_methyl"/>
    <property type="match status" value="1"/>
</dbReference>
<dbReference type="Proteomes" id="UP000247746">
    <property type="component" value="Unassembled WGS sequence"/>
</dbReference>
<dbReference type="SUPFAM" id="SSF54523">
    <property type="entry name" value="Pili subunits"/>
    <property type="match status" value="1"/>
</dbReference>
<organism evidence="2 3">
    <name type="scientific">Psychrobacter fozii</name>
    <dbReference type="NCBI Taxonomy" id="198480"/>
    <lineage>
        <taxon>Bacteria</taxon>
        <taxon>Pseudomonadati</taxon>
        <taxon>Pseudomonadota</taxon>
        <taxon>Gammaproteobacteria</taxon>
        <taxon>Moraxellales</taxon>
        <taxon>Moraxellaceae</taxon>
        <taxon>Psychrobacter</taxon>
    </lineage>
</organism>
<proteinExistence type="predicted"/>
<evidence type="ECO:0000313" key="2">
    <source>
        <dbReference type="EMBL" id="PYE40878.1"/>
    </source>
</evidence>
<keyword evidence="3" id="KW-1185">Reference proteome</keyword>